<accession>A0AC34G7N5</accession>
<dbReference type="WBParaSite" id="ES5_v2.g25688.t1">
    <property type="protein sequence ID" value="ES5_v2.g25688.t1"/>
    <property type="gene ID" value="ES5_v2.g25688"/>
</dbReference>
<sequence>MIGLVESPSDSLKSHCIVTGSSDFVDAKLEGFYQPGIVRVLLRIEIAIFCCTISVMFKQIERMIDMAEEALAERDVTFDEEGNMIQMTAKAEEYLKKKSTPEYIQSFAFGQIYSALIDTHVGILDTLSIPLLFVVVLQRRYTVLNRRKACAWMRRQMPIVQKEFSTKERAKLPYPINAIEEACKMDSEGFKNTSVLDTYSGLEDDETQASPHASEKKNDGKKKKAKKHRSKK</sequence>
<organism evidence="1 2">
    <name type="scientific">Panagrolaimus sp. ES5</name>
    <dbReference type="NCBI Taxonomy" id="591445"/>
    <lineage>
        <taxon>Eukaryota</taxon>
        <taxon>Metazoa</taxon>
        <taxon>Ecdysozoa</taxon>
        <taxon>Nematoda</taxon>
        <taxon>Chromadorea</taxon>
        <taxon>Rhabditida</taxon>
        <taxon>Tylenchina</taxon>
        <taxon>Panagrolaimomorpha</taxon>
        <taxon>Panagrolaimoidea</taxon>
        <taxon>Panagrolaimidae</taxon>
        <taxon>Panagrolaimus</taxon>
    </lineage>
</organism>
<dbReference type="Proteomes" id="UP000887579">
    <property type="component" value="Unplaced"/>
</dbReference>
<proteinExistence type="predicted"/>
<evidence type="ECO:0000313" key="2">
    <source>
        <dbReference type="WBParaSite" id="ES5_v2.g25688.t1"/>
    </source>
</evidence>
<reference evidence="2" key="1">
    <citation type="submission" date="2022-11" db="UniProtKB">
        <authorList>
            <consortium name="WormBaseParasite"/>
        </authorList>
    </citation>
    <scope>IDENTIFICATION</scope>
</reference>
<name>A0AC34G7N5_9BILA</name>
<evidence type="ECO:0000313" key="1">
    <source>
        <dbReference type="Proteomes" id="UP000887579"/>
    </source>
</evidence>
<protein>
    <submittedName>
        <fullName evidence="2">Uncharacterized protein</fullName>
    </submittedName>
</protein>